<keyword evidence="1" id="KW-0472">Membrane</keyword>
<accession>A0A381P588</accession>
<evidence type="ECO:0008006" key="3">
    <source>
        <dbReference type="Google" id="ProtNLM"/>
    </source>
</evidence>
<keyword evidence="1" id="KW-0812">Transmembrane</keyword>
<keyword evidence="1" id="KW-1133">Transmembrane helix</keyword>
<sequence>VLVWFAVAALVGVALVFDSPSMDHRFVVLGAVLPVAEGLVGGPWILHTPILGVALLAAVMLGARGRRLTQRRWLGVPIGMLAHLVLDATWADTGIFWWPFAGVDTLGSPPVPEFGRGWGGVILELLGLVLGAWAWRRFGLADPVRRTEFVRRGRLEAVRGR</sequence>
<protein>
    <recommendedName>
        <fullName evidence="3">Metal-dependent hydrolase</fullName>
    </recommendedName>
</protein>
<dbReference type="AlphaFoldDB" id="A0A381P588"/>
<organism evidence="2">
    <name type="scientific">marine metagenome</name>
    <dbReference type="NCBI Taxonomy" id="408172"/>
    <lineage>
        <taxon>unclassified sequences</taxon>
        <taxon>metagenomes</taxon>
        <taxon>ecological metagenomes</taxon>
    </lineage>
</organism>
<evidence type="ECO:0000313" key="2">
    <source>
        <dbReference type="EMBL" id="SUZ62102.1"/>
    </source>
</evidence>
<feature type="transmembrane region" description="Helical" evidence="1">
    <location>
        <begin position="42"/>
        <end position="61"/>
    </location>
</feature>
<feature type="non-terminal residue" evidence="2">
    <location>
        <position position="1"/>
    </location>
</feature>
<proteinExistence type="predicted"/>
<feature type="transmembrane region" description="Helical" evidence="1">
    <location>
        <begin position="73"/>
        <end position="98"/>
    </location>
</feature>
<evidence type="ECO:0000256" key="1">
    <source>
        <dbReference type="SAM" id="Phobius"/>
    </source>
</evidence>
<reference evidence="2" key="1">
    <citation type="submission" date="2018-05" db="EMBL/GenBank/DDBJ databases">
        <authorList>
            <person name="Lanie J.A."/>
            <person name="Ng W.-L."/>
            <person name="Kazmierczak K.M."/>
            <person name="Andrzejewski T.M."/>
            <person name="Davidsen T.M."/>
            <person name="Wayne K.J."/>
            <person name="Tettelin H."/>
            <person name="Glass J.I."/>
            <person name="Rusch D."/>
            <person name="Podicherti R."/>
            <person name="Tsui H.-C.T."/>
            <person name="Winkler M.E."/>
        </authorList>
    </citation>
    <scope>NUCLEOTIDE SEQUENCE</scope>
</reference>
<name>A0A381P588_9ZZZZ</name>
<gene>
    <name evidence="2" type="ORF">METZ01_LOCUS14956</name>
</gene>
<dbReference type="EMBL" id="UINC01000847">
    <property type="protein sequence ID" value="SUZ62102.1"/>
    <property type="molecule type" value="Genomic_DNA"/>
</dbReference>
<feature type="transmembrane region" description="Helical" evidence="1">
    <location>
        <begin position="118"/>
        <end position="135"/>
    </location>
</feature>